<reference evidence="2 3" key="1">
    <citation type="submission" date="2017-07" db="EMBL/GenBank/DDBJ databases">
        <title>Leptospira spp. isolated from tropical soils.</title>
        <authorList>
            <person name="Thibeaux R."/>
            <person name="Iraola G."/>
            <person name="Ferres I."/>
            <person name="Bierque E."/>
            <person name="Girault D."/>
            <person name="Soupe-Gilbert M.-E."/>
            <person name="Picardeau M."/>
            <person name="Goarant C."/>
        </authorList>
    </citation>
    <scope>NUCLEOTIDE SEQUENCE [LARGE SCALE GENOMIC DNA]</scope>
    <source>
        <strain evidence="2 3">FH2-C-A2</strain>
    </source>
</reference>
<name>A0A2M9ZG01_9LEPT</name>
<dbReference type="Pfam" id="PF09413">
    <property type="entry name" value="DUF2007"/>
    <property type="match status" value="1"/>
</dbReference>
<organism evidence="2 3">
    <name type="scientific">Leptospira wolffii</name>
    <dbReference type="NCBI Taxonomy" id="409998"/>
    <lineage>
        <taxon>Bacteria</taxon>
        <taxon>Pseudomonadati</taxon>
        <taxon>Spirochaetota</taxon>
        <taxon>Spirochaetia</taxon>
        <taxon>Leptospirales</taxon>
        <taxon>Leptospiraceae</taxon>
        <taxon>Leptospira</taxon>
    </lineage>
</organism>
<dbReference type="RefSeq" id="WP_016546957.1">
    <property type="nucleotide sequence ID" value="NZ_NPDT01000001.1"/>
</dbReference>
<dbReference type="InterPro" id="IPR011322">
    <property type="entry name" value="N-reg_PII-like_a/b"/>
</dbReference>
<gene>
    <name evidence="2" type="ORF">CH371_04785</name>
</gene>
<evidence type="ECO:0000313" key="2">
    <source>
        <dbReference type="EMBL" id="PJZ67358.1"/>
    </source>
</evidence>
<evidence type="ECO:0000313" key="3">
    <source>
        <dbReference type="Proteomes" id="UP000231912"/>
    </source>
</evidence>
<dbReference type="InterPro" id="IPR018551">
    <property type="entry name" value="DUF2007"/>
</dbReference>
<comment type="caution">
    <text evidence="2">The sequence shown here is derived from an EMBL/GenBank/DDBJ whole genome shotgun (WGS) entry which is preliminary data.</text>
</comment>
<dbReference type="EMBL" id="NPDT01000001">
    <property type="protein sequence ID" value="PJZ67358.1"/>
    <property type="molecule type" value="Genomic_DNA"/>
</dbReference>
<sequence length="70" mass="8113">MKKLFETNDYIHASLVESKLIDEDISYIKTGDEQHVLRGTLPPNDTLITILVDEEDYDLASRLVDLEKEY</sequence>
<proteinExistence type="predicted"/>
<accession>A0A2M9ZG01</accession>
<feature type="domain" description="DUF2007" evidence="1">
    <location>
        <begin position="1"/>
        <end position="64"/>
    </location>
</feature>
<dbReference type="SUPFAM" id="SSF54913">
    <property type="entry name" value="GlnB-like"/>
    <property type="match status" value="1"/>
</dbReference>
<dbReference type="Gene3D" id="3.30.70.790">
    <property type="entry name" value="UreE, C-terminal domain"/>
    <property type="match status" value="1"/>
</dbReference>
<dbReference type="AlphaFoldDB" id="A0A2M9ZG01"/>
<dbReference type="Proteomes" id="UP000231912">
    <property type="component" value="Unassembled WGS sequence"/>
</dbReference>
<evidence type="ECO:0000259" key="1">
    <source>
        <dbReference type="Pfam" id="PF09413"/>
    </source>
</evidence>
<protein>
    <recommendedName>
        <fullName evidence="1">DUF2007 domain-containing protein</fullName>
    </recommendedName>
</protein>